<evidence type="ECO:0000259" key="7">
    <source>
        <dbReference type="PROSITE" id="PS50156"/>
    </source>
</evidence>
<protein>
    <recommendedName>
        <fullName evidence="7">SSD domain-containing protein</fullName>
    </recommendedName>
</protein>
<reference evidence="8 9" key="1">
    <citation type="journal article" date="2017" name="Antonie Van Leeuwenhoek">
        <title>Rhizobium rhizosphaerae sp. nov., a novel species isolated from rice rhizosphere.</title>
        <authorList>
            <person name="Zhao J.J."/>
            <person name="Zhang J."/>
            <person name="Zhang R.J."/>
            <person name="Zhang C.W."/>
            <person name="Yin H.Q."/>
            <person name="Zhang X.X."/>
        </authorList>
    </citation>
    <scope>NUCLEOTIDE SEQUENCE [LARGE SCALE GENOMIC DNA]</scope>
    <source>
        <strain evidence="8 9">BSs20135</strain>
    </source>
</reference>
<feature type="transmembrane region" description="Helical" evidence="6">
    <location>
        <begin position="693"/>
        <end position="714"/>
    </location>
</feature>
<dbReference type="InterPro" id="IPR000731">
    <property type="entry name" value="SSD"/>
</dbReference>
<feature type="transmembrane region" description="Helical" evidence="6">
    <location>
        <begin position="642"/>
        <end position="660"/>
    </location>
</feature>
<feature type="transmembrane region" description="Helical" evidence="6">
    <location>
        <begin position="735"/>
        <end position="756"/>
    </location>
</feature>
<feature type="transmembrane region" description="Helical" evidence="6">
    <location>
        <begin position="442"/>
        <end position="462"/>
    </location>
</feature>
<sequence>MTEQRTVWLTQKPLITVVSVLVLTLCLGWFVQYFKIDASAETLLVKNNKLYIQSQIMNERFSPDEFILLAYEPKQNDVFSDKTFEDIQVLTQKLETLPRVKSVTNILNVPLLSQMSELDPKLKPEQWTWQSKQFSYEKMRQIFDHHPIFTDLLVNQKISATSIQIVFKQDAKLSEIESNIIKLDKKRLSNQFTDDDATEIEHLKAQADPIKQKLNKEREQEIEQIYAFADTVKDNANVYLGGSYVLGHQLINIIRADLKLFGSAIGLAICIMLFILFRSWRWVIIPIACCAISVIMTMGLFGIFDLRTTVISSNFIALQLILTLAICVHLIVQYRQLANDDAQATQAELVSATLREKIKPCFYAGITTSVGFGSLIFSGIQPVVSFGWMMIIAMFVSIALSLIFLPALLCLFPRSQKAAPNKLSQQFIQGISAITLNHSAKVIGLFVVVTVIAILGLFRLSVENSFLNYFAEDTQAHQELTFIDQQFGGSTPFDIIIDIPPDMQKTDLALSAKSIQQLQVAQTILKQYPASGNTTSVVNFTELAMKLNQGRPLTEYELTAIYRLVDDNLRETLLGSYFSLENQQLRLSSRVKDSTEGFNRKEYLENLRADLKTNGITEDQYQFTNLFVLYQDILQRLFNSQILTLGIVYIALLLVMWVLFKRLSVAIVALVPNVICTLVILAVMGYANIPLDLMTITIAAIAMGIAVDDTIHFVHHYLHGDSTPNEAVKQAYFSVGYAMLFTTVIICVGFALLAFSDFVPSMLFGLLTALAMIVALVTDLTLLPALLTRFITPAVAKKS</sequence>
<dbReference type="AlphaFoldDB" id="K6ZD32"/>
<feature type="transmembrane region" description="Helical" evidence="6">
    <location>
        <begin position="386"/>
        <end position="412"/>
    </location>
</feature>
<dbReference type="PANTHER" id="PTHR33406">
    <property type="entry name" value="MEMBRANE PROTEIN MJ1562-RELATED"/>
    <property type="match status" value="1"/>
</dbReference>
<evidence type="ECO:0000256" key="1">
    <source>
        <dbReference type="ARBA" id="ARBA00004651"/>
    </source>
</evidence>
<dbReference type="eggNOG" id="COG1033">
    <property type="taxonomic scope" value="Bacteria"/>
</dbReference>
<dbReference type="OrthoDB" id="9759187at2"/>
<dbReference type="GO" id="GO:0005886">
    <property type="term" value="C:plasma membrane"/>
    <property type="evidence" value="ECO:0007669"/>
    <property type="project" value="UniProtKB-SubCell"/>
</dbReference>
<comment type="subcellular location">
    <subcellularLocation>
        <location evidence="1">Cell membrane</location>
        <topology evidence="1">Multi-pass membrane protein</topology>
    </subcellularLocation>
</comment>
<evidence type="ECO:0000256" key="2">
    <source>
        <dbReference type="ARBA" id="ARBA00022475"/>
    </source>
</evidence>
<feature type="transmembrane region" description="Helical" evidence="6">
    <location>
        <begin position="12"/>
        <end position="31"/>
    </location>
</feature>
<proteinExistence type="predicted"/>
<dbReference type="Pfam" id="PF03176">
    <property type="entry name" value="MMPL"/>
    <property type="match status" value="1"/>
</dbReference>
<accession>K6ZD32</accession>
<feature type="transmembrane region" description="Helical" evidence="6">
    <location>
        <begin position="667"/>
        <end position="687"/>
    </location>
</feature>
<organism evidence="8 9">
    <name type="scientific">Paraglaciecola arctica BSs20135</name>
    <dbReference type="NCBI Taxonomy" id="493475"/>
    <lineage>
        <taxon>Bacteria</taxon>
        <taxon>Pseudomonadati</taxon>
        <taxon>Pseudomonadota</taxon>
        <taxon>Gammaproteobacteria</taxon>
        <taxon>Alteromonadales</taxon>
        <taxon>Alteromonadaceae</taxon>
        <taxon>Paraglaciecola</taxon>
    </lineage>
</organism>
<dbReference type="PANTHER" id="PTHR33406:SF12">
    <property type="entry name" value="BLR2997 PROTEIN"/>
    <property type="match status" value="1"/>
</dbReference>
<gene>
    <name evidence="8" type="ORF">GARC_4353</name>
</gene>
<evidence type="ECO:0000256" key="3">
    <source>
        <dbReference type="ARBA" id="ARBA00022692"/>
    </source>
</evidence>
<feature type="transmembrane region" description="Helical" evidence="6">
    <location>
        <begin position="284"/>
        <end position="304"/>
    </location>
</feature>
<keyword evidence="3 6" id="KW-0812">Transmembrane</keyword>
<name>K6ZD32_9ALTE</name>
<feature type="transmembrane region" description="Helical" evidence="6">
    <location>
        <begin position="260"/>
        <end position="277"/>
    </location>
</feature>
<evidence type="ECO:0000313" key="8">
    <source>
        <dbReference type="EMBL" id="GAC21295.1"/>
    </source>
</evidence>
<evidence type="ECO:0000313" key="9">
    <source>
        <dbReference type="Proteomes" id="UP000006327"/>
    </source>
</evidence>
<dbReference type="Gene3D" id="1.20.1640.10">
    <property type="entry name" value="Multidrug efflux transporter AcrB transmembrane domain"/>
    <property type="match status" value="2"/>
</dbReference>
<comment type="caution">
    <text evidence="8">The sequence shown here is derived from an EMBL/GenBank/DDBJ whole genome shotgun (WGS) entry which is preliminary data.</text>
</comment>
<dbReference type="PROSITE" id="PS50156">
    <property type="entry name" value="SSD"/>
    <property type="match status" value="1"/>
</dbReference>
<feature type="transmembrane region" description="Helical" evidence="6">
    <location>
        <begin position="310"/>
        <end position="332"/>
    </location>
</feature>
<dbReference type="InterPro" id="IPR050545">
    <property type="entry name" value="Mycobact_MmpL"/>
</dbReference>
<keyword evidence="2" id="KW-1003">Cell membrane</keyword>
<evidence type="ECO:0000256" key="5">
    <source>
        <dbReference type="ARBA" id="ARBA00023136"/>
    </source>
</evidence>
<dbReference type="EMBL" id="BAEO01000062">
    <property type="protein sequence ID" value="GAC21295.1"/>
    <property type="molecule type" value="Genomic_DNA"/>
</dbReference>
<keyword evidence="4 6" id="KW-1133">Transmembrane helix</keyword>
<dbReference type="RefSeq" id="WP_007624059.1">
    <property type="nucleotide sequence ID" value="NZ_BAEO01000062.1"/>
</dbReference>
<evidence type="ECO:0000256" key="6">
    <source>
        <dbReference type="SAM" id="Phobius"/>
    </source>
</evidence>
<feature type="domain" description="SSD" evidence="7">
    <location>
        <begin position="666"/>
        <end position="789"/>
    </location>
</feature>
<dbReference type="InterPro" id="IPR004869">
    <property type="entry name" value="MMPL_dom"/>
</dbReference>
<feature type="transmembrane region" description="Helical" evidence="6">
    <location>
        <begin position="762"/>
        <end position="787"/>
    </location>
</feature>
<dbReference type="Proteomes" id="UP000006327">
    <property type="component" value="Unassembled WGS sequence"/>
</dbReference>
<evidence type="ECO:0000256" key="4">
    <source>
        <dbReference type="ARBA" id="ARBA00022989"/>
    </source>
</evidence>
<feature type="transmembrane region" description="Helical" evidence="6">
    <location>
        <begin position="361"/>
        <end position="380"/>
    </location>
</feature>
<keyword evidence="9" id="KW-1185">Reference proteome</keyword>
<keyword evidence="5 6" id="KW-0472">Membrane</keyword>
<dbReference type="SUPFAM" id="SSF82866">
    <property type="entry name" value="Multidrug efflux transporter AcrB transmembrane domain"/>
    <property type="match status" value="2"/>
</dbReference>
<dbReference type="STRING" id="493475.GARC_4353"/>